<proteinExistence type="predicted"/>
<name>A0A382JHH3_9ZZZZ</name>
<evidence type="ECO:0000313" key="1">
    <source>
        <dbReference type="EMBL" id="SVC11286.1"/>
    </source>
</evidence>
<dbReference type="EMBL" id="UINC01074269">
    <property type="protein sequence ID" value="SVC11286.1"/>
    <property type="molecule type" value="Genomic_DNA"/>
</dbReference>
<protein>
    <submittedName>
        <fullName evidence="1">Uncharacterized protein</fullName>
    </submittedName>
</protein>
<gene>
    <name evidence="1" type="ORF">METZ01_LOCUS264140</name>
</gene>
<sequence length="68" mass="7426">KIPCLDNRFLSAVFAGIHGKPGQTSFHENGQLRYCELSESMIIQGKSYMKGDAVRFNPDGRLVDAPGG</sequence>
<accession>A0A382JHH3</accession>
<feature type="non-terminal residue" evidence="1">
    <location>
        <position position="1"/>
    </location>
</feature>
<organism evidence="1">
    <name type="scientific">marine metagenome</name>
    <dbReference type="NCBI Taxonomy" id="408172"/>
    <lineage>
        <taxon>unclassified sequences</taxon>
        <taxon>metagenomes</taxon>
        <taxon>ecological metagenomes</taxon>
    </lineage>
</organism>
<dbReference type="AlphaFoldDB" id="A0A382JHH3"/>
<reference evidence="1" key="1">
    <citation type="submission" date="2018-05" db="EMBL/GenBank/DDBJ databases">
        <authorList>
            <person name="Lanie J.A."/>
            <person name="Ng W.-L."/>
            <person name="Kazmierczak K.M."/>
            <person name="Andrzejewski T.M."/>
            <person name="Davidsen T.M."/>
            <person name="Wayne K.J."/>
            <person name="Tettelin H."/>
            <person name="Glass J.I."/>
            <person name="Rusch D."/>
            <person name="Podicherti R."/>
            <person name="Tsui H.-C.T."/>
            <person name="Winkler M.E."/>
        </authorList>
    </citation>
    <scope>NUCLEOTIDE SEQUENCE</scope>
</reference>